<reference evidence="3 4" key="1">
    <citation type="submission" date="2021-03" db="EMBL/GenBank/DDBJ databases">
        <title>Sequencing the genomes of 1000 actinobacteria strains.</title>
        <authorList>
            <person name="Klenk H.-P."/>
        </authorList>
    </citation>
    <scope>NUCLEOTIDE SEQUENCE [LARGE SCALE GENOMIC DNA]</scope>
    <source>
        <strain evidence="3 4">DSM 45256</strain>
    </source>
</reference>
<accession>A0ABS4VUQ4</accession>
<dbReference type="Proteomes" id="UP001519295">
    <property type="component" value="Unassembled WGS sequence"/>
</dbReference>
<dbReference type="EMBL" id="JAGINU010000001">
    <property type="protein sequence ID" value="MBP2367668.1"/>
    <property type="molecule type" value="Genomic_DNA"/>
</dbReference>
<gene>
    <name evidence="3" type="ORF">JOF36_003364</name>
</gene>
<dbReference type="Gene3D" id="3.40.50.720">
    <property type="entry name" value="NAD(P)-binding Rossmann-like Domain"/>
    <property type="match status" value="1"/>
</dbReference>
<proteinExistence type="predicted"/>
<evidence type="ECO:0000256" key="1">
    <source>
        <dbReference type="ARBA" id="ARBA00023002"/>
    </source>
</evidence>
<dbReference type="PANTHER" id="PTHR14239:SF10">
    <property type="entry name" value="REDUCTASE"/>
    <property type="match status" value="1"/>
</dbReference>
<name>A0ABS4VUQ4_9PSEU</name>
<evidence type="ECO:0000259" key="2">
    <source>
        <dbReference type="Pfam" id="PF03807"/>
    </source>
</evidence>
<dbReference type="InterPro" id="IPR036291">
    <property type="entry name" value="NAD(P)-bd_dom_sf"/>
</dbReference>
<dbReference type="Pfam" id="PF03807">
    <property type="entry name" value="F420_oxidored"/>
    <property type="match status" value="1"/>
</dbReference>
<keyword evidence="4" id="KW-1185">Reference proteome</keyword>
<evidence type="ECO:0000313" key="4">
    <source>
        <dbReference type="Proteomes" id="UP001519295"/>
    </source>
</evidence>
<dbReference type="SUPFAM" id="SSF51735">
    <property type="entry name" value="NAD(P)-binding Rossmann-fold domains"/>
    <property type="match status" value="1"/>
</dbReference>
<feature type="domain" description="Pyrroline-5-carboxylate reductase catalytic N-terminal" evidence="2">
    <location>
        <begin position="6"/>
        <end position="94"/>
    </location>
</feature>
<dbReference type="InterPro" id="IPR051267">
    <property type="entry name" value="STEAP_metalloreductase"/>
</dbReference>
<organism evidence="3 4">
    <name type="scientific">Pseudonocardia parietis</name>
    <dbReference type="NCBI Taxonomy" id="570936"/>
    <lineage>
        <taxon>Bacteria</taxon>
        <taxon>Bacillati</taxon>
        <taxon>Actinomycetota</taxon>
        <taxon>Actinomycetes</taxon>
        <taxon>Pseudonocardiales</taxon>
        <taxon>Pseudonocardiaceae</taxon>
        <taxon>Pseudonocardia</taxon>
    </lineage>
</organism>
<dbReference type="RefSeq" id="WP_210027813.1">
    <property type="nucleotide sequence ID" value="NZ_JAGINU010000001.1"/>
</dbReference>
<evidence type="ECO:0000313" key="3">
    <source>
        <dbReference type="EMBL" id="MBP2367668.1"/>
    </source>
</evidence>
<sequence length="235" mass="23685">MTPPALGILGAGRQGSALAGLAVSAGLDVVLGNSRGPHTLAELVAELGPAARAVTAAEVAATAGIVVVAVPLHALPELPATALAGRTVVDATNYYPGWNGPIAELDAGAVTSSTLVQRRLPGAAVVKAFNTIDSRRLRSLARPPGDPQRSALPVAGDRAPAVDRVVGLHDRLGYDAVVVGGLDESGCIEPGTPAFGAPYRGPEPSDVDRATWFAETPGVAVPAATLRALVGRAPR</sequence>
<dbReference type="PANTHER" id="PTHR14239">
    <property type="entry name" value="DUDULIN-RELATED"/>
    <property type="match status" value="1"/>
</dbReference>
<protein>
    <submittedName>
        <fullName evidence="3">Dinucleotide-binding enzyme</fullName>
    </submittedName>
</protein>
<keyword evidence="1" id="KW-0560">Oxidoreductase</keyword>
<dbReference type="InterPro" id="IPR028939">
    <property type="entry name" value="P5C_Rdtase_cat_N"/>
</dbReference>
<comment type="caution">
    <text evidence="3">The sequence shown here is derived from an EMBL/GenBank/DDBJ whole genome shotgun (WGS) entry which is preliminary data.</text>
</comment>